<gene>
    <name evidence="1" type="ORF">IAA61_09860</name>
</gene>
<dbReference type="Gene3D" id="1.10.3210.10">
    <property type="entry name" value="Hypothetical protein af1432"/>
    <property type="match status" value="1"/>
</dbReference>
<dbReference type="PANTHER" id="PTHR46246:SF1">
    <property type="entry name" value="GUANOSINE-3',5'-BIS(DIPHOSPHATE) 3'-PYROPHOSPHOHYDROLASE MESH1"/>
    <property type="match status" value="1"/>
</dbReference>
<name>A0A9D1MD70_9FIRM</name>
<dbReference type="GO" id="GO:0008893">
    <property type="term" value="F:guanosine-3',5'-bis(diphosphate) 3'-diphosphatase activity"/>
    <property type="evidence" value="ECO:0007669"/>
    <property type="project" value="TreeGrafter"/>
</dbReference>
<protein>
    <submittedName>
        <fullName evidence="1">GTP pyrophosphokinase</fullName>
    </submittedName>
</protein>
<comment type="caution">
    <text evidence="1">The sequence shown here is derived from an EMBL/GenBank/DDBJ whole genome shotgun (WGS) entry which is preliminary data.</text>
</comment>
<dbReference type="InterPro" id="IPR052194">
    <property type="entry name" value="MESH1"/>
</dbReference>
<dbReference type="EMBL" id="DVNB01000100">
    <property type="protein sequence ID" value="HIU58097.1"/>
    <property type="molecule type" value="Genomic_DNA"/>
</dbReference>
<organism evidence="1 2">
    <name type="scientific">Candidatus Ornithomonoglobus merdipullorum</name>
    <dbReference type="NCBI Taxonomy" id="2840895"/>
    <lineage>
        <taxon>Bacteria</taxon>
        <taxon>Bacillati</taxon>
        <taxon>Bacillota</taxon>
        <taxon>Clostridia</taxon>
        <taxon>Candidatus Ornithomonoglobus</taxon>
    </lineage>
</organism>
<evidence type="ECO:0000313" key="2">
    <source>
        <dbReference type="Proteomes" id="UP000824109"/>
    </source>
</evidence>
<dbReference type="AlphaFoldDB" id="A0A9D1MD70"/>
<reference evidence="1" key="2">
    <citation type="journal article" date="2021" name="PeerJ">
        <title>Extensive microbial diversity within the chicken gut microbiome revealed by metagenomics and culture.</title>
        <authorList>
            <person name="Gilroy R."/>
            <person name="Ravi A."/>
            <person name="Getino M."/>
            <person name="Pursley I."/>
            <person name="Horton D.L."/>
            <person name="Alikhan N.F."/>
            <person name="Baker D."/>
            <person name="Gharbi K."/>
            <person name="Hall N."/>
            <person name="Watson M."/>
            <person name="Adriaenssens E.M."/>
            <person name="Foster-Nyarko E."/>
            <person name="Jarju S."/>
            <person name="Secka A."/>
            <person name="Antonio M."/>
            <person name="Oren A."/>
            <person name="Chaudhuri R.R."/>
            <person name="La Ragione R."/>
            <person name="Hildebrand F."/>
            <person name="Pallen M.J."/>
        </authorList>
    </citation>
    <scope>NUCLEOTIDE SEQUENCE</scope>
    <source>
        <strain evidence="1">USAMLcec3-3695</strain>
    </source>
</reference>
<dbReference type="PANTHER" id="PTHR46246">
    <property type="entry name" value="GUANOSINE-3',5'-BIS(DIPHOSPHATE) 3'-PYROPHOSPHOHYDROLASE MESH1"/>
    <property type="match status" value="1"/>
</dbReference>
<dbReference type="SUPFAM" id="SSF109604">
    <property type="entry name" value="HD-domain/PDEase-like"/>
    <property type="match status" value="1"/>
</dbReference>
<proteinExistence type="predicted"/>
<evidence type="ECO:0000313" key="1">
    <source>
        <dbReference type="EMBL" id="HIU58097.1"/>
    </source>
</evidence>
<sequence>MIYTKLTRLAMRIAYDAHKDQVDLSGVPYVFHPFHIAEQMEDERTTVIALLHDVVEDSKYTFEDLEIFGFGDDILKPLRLLTRIPGEPYEKYIKRLCSDPAAVKVKLADLEHNLDDSRCEKQDEHILRLRERYEKAREYIKKGL</sequence>
<accession>A0A9D1MD70</accession>
<reference evidence="1" key="1">
    <citation type="submission" date="2020-10" db="EMBL/GenBank/DDBJ databases">
        <authorList>
            <person name="Gilroy R."/>
        </authorList>
    </citation>
    <scope>NUCLEOTIDE SEQUENCE</scope>
    <source>
        <strain evidence="1">USAMLcec3-3695</strain>
    </source>
</reference>
<dbReference type="Proteomes" id="UP000824109">
    <property type="component" value="Unassembled WGS sequence"/>
</dbReference>